<dbReference type="InterPro" id="IPR036985">
    <property type="entry name" value="Transglutaminase-like_sf"/>
</dbReference>
<dbReference type="SUPFAM" id="SSF54001">
    <property type="entry name" value="Cysteine proteinases"/>
    <property type="match status" value="1"/>
</dbReference>
<dbReference type="GO" id="GO:0003810">
    <property type="term" value="F:protein-glutamine gamma-glutamyltransferase activity"/>
    <property type="evidence" value="ECO:0007669"/>
    <property type="project" value="TreeGrafter"/>
</dbReference>
<dbReference type="EMBL" id="KQ243013">
    <property type="protein sequence ID" value="KNC76646.1"/>
    <property type="molecule type" value="Genomic_DNA"/>
</dbReference>
<gene>
    <name evidence="1" type="ORF">SARC_10858</name>
</gene>
<dbReference type="InterPro" id="IPR038765">
    <property type="entry name" value="Papain-like_cys_pep_sf"/>
</dbReference>
<evidence type="ECO:0000313" key="2">
    <source>
        <dbReference type="Proteomes" id="UP000054560"/>
    </source>
</evidence>
<dbReference type="PANTHER" id="PTHR11590">
    <property type="entry name" value="PROTEIN-GLUTAMINE GAMMA-GLUTAMYLTRANSFERASE"/>
    <property type="match status" value="1"/>
</dbReference>
<proteinExistence type="predicted"/>
<dbReference type="GeneID" id="25911362"/>
<dbReference type="Gene3D" id="2.60.40.10">
    <property type="entry name" value="Immunoglobulins"/>
    <property type="match status" value="1"/>
</dbReference>
<keyword evidence="2" id="KW-1185">Reference proteome</keyword>
<dbReference type="OrthoDB" id="437511at2759"/>
<accession>A0A0L0FJL2</accession>
<dbReference type="Gene3D" id="3.90.260.10">
    <property type="entry name" value="Transglutaminase-like"/>
    <property type="match status" value="1"/>
</dbReference>
<organism evidence="1 2">
    <name type="scientific">Sphaeroforma arctica JP610</name>
    <dbReference type="NCBI Taxonomy" id="667725"/>
    <lineage>
        <taxon>Eukaryota</taxon>
        <taxon>Ichthyosporea</taxon>
        <taxon>Ichthyophonida</taxon>
        <taxon>Sphaeroforma</taxon>
    </lineage>
</organism>
<protein>
    <submittedName>
        <fullName evidence="1">Uncharacterized protein</fullName>
    </submittedName>
</protein>
<dbReference type="InterPro" id="IPR013783">
    <property type="entry name" value="Ig-like_fold"/>
</dbReference>
<evidence type="ECO:0000313" key="1">
    <source>
        <dbReference type="EMBL" id="KNC76646.1"/>
    </source>
</evidence>
<reference evidence="1 2" key="1">
    <citation type="submission" date="2011-02" db="EMBL/GenBank/DDBJ databases">
        <title>The Genome Sequence of Sphaeroforma arctica JP610.</title>
        <authorList>
            <consortium name="The Broad Institute Genome Sequencing Platform"/>
            <person name="Russ C."/>
            <person name="Cuomo C."/>
            <person name="Young S.K."/>
            <person name="Zeng Q."/>
            <person name="Gargeya S."/>
            <person name="Alvarado L."/>
            <person name="Berlin A."/>
            <person name="Chapman S.B."/>
            <person name="Chen Z."/>
            <person name="Freedman E."/>
            <person name="Gellesch M."/>
            <person name="Goldberg J."/>
            <person name="Griggs A."/>
            <person name="Gujja S."/>
            <person name="Heilman E."/>
            <person name="Heiman D."/>
            <person name="Howarth C."/>
            <person name="Mehta T."/>
            <person name="Neiman D."/>
            <person name="Pearson M."/>
            <person name="Roberts A."/>
            <person name="Saif S."/>
            <person name="Shea T."/>
            <person name="Shenoy N."/>
            <person name="Sisk P."/>
            <person name="Stolte C."/>
            <person name="Sykes S."/>
            <person name="White J."/>
            <person name="Yandava C."/>
            <person name="Burger G."/>
            <person name="Gray M.W."/>
            <person name="Holland P.W.H."/>
            <person name="King N."/>
            <person name="Lang F.B.F."/>
            <person name="Roger A.J."/>
            <person name="Ruiz-Trillo I."/>
            <person name="Haas B."/>
            <person name="Nusbaum C."/>
            <person name="Birren B."/>
        </authorList>
    </citation>
    <scope>NUCLEOTIDE SEQUENCE [LARGE SCALE GENOMIC DNA]</scope>
    <source>
        <strain evidence="1 2">JP610</strain>
    </source>
</reference>
<dbReference type="STRING" id="667725.A0A0L0FJL2"/>
<dbReference type="Proteomes" id="UP000054560">
    <property type="component" value="Unassembled WGS sequence"/>
</dbReference>
<name>A0A0L0FJL2_9EUKA</name>
<sequence length="269" mass="30847">MLACTCILSLPCQTIEFGFQPEEVKQTPVVETKLLANSGANGHSYNLEVKATADGPIGKFDKATVYITNSQIQNASNPFYLSGPIYVIFNPYNKADETYCPHEDMRRELLEYEYGRIYNGWAHDYFDYLWYFAQFDQSTLDSAFYLLSLPEMDQRKINSASDIATFVSTNLGWYWKNDTDHSQGIVGIEKGLVQGRWSDDLRDYPNGTDPEAWTSTLEIINEWKVRSGCHIHLSLLSQTCFNAYAFIYRDVLRVLMSSIRILSLRKQGK</sequence>
<dbReference type="PANTHER" id="PTHR11590:SF40">
    <property type="entry name" value="HEMOCYTE PROTEIN-GLUTAMINE GAMMA-GLUTAMYLTRANSFERASE-LIKE PROTEIN"/>
    <property type="match status" value="1"/>
</dbReference>
<dbReference type="RefSeq" id="XP_014150548.1">
    <property type="nucleotide sequence ID" value="XM_014295073.1"/>
</dbReference>
<dbReference type="InterPro" id="IPR050779">
    <property type="entry name" value="Transglutaminase"/>
</dbReference>
<dbReference type="AlphaFoldDB" id="A0A0L0FJL2"/>